<evidence type="ECO:0000313" key="7">
    <source>
        <dbReference type="EMBL" id="NNU26100.1"/>
    </source>
</evidence>
<comment type="subcellular location">
    <subcellularLocation>
        <location evidence="1">Membrane</location>
        <topology evidence="1">Multi-pass membrane protein</topology>
    </subcellularLocation>
</comment>
<accession>A0A849K1H7</accession>
<feature type="transmembrane region" description="Helical" evidence="5">
    <location>
        <begin position="164"/>
        <end position="180"/>
    </location>
</feature>
<evidence type="ECO:0000313" key="8">
    <source>
        <dbReference type="Proteomes" id="UP000557204"/>
    </source>
</evidence>
<keyword evidence="4 5" id="KW-0472">Membrane</keyword>
<dbReference type="EMBL" id="JABFAJ010000003">
    <property type="protein sequence ID" value="NNU26100.1"/>
    <property type="molecule type" value="Genomic_DNA"/>
</dbReference>
<feature type="transmembrane region" description="Helical" evidence="5">
    <location>
        <begin position="110"/>
        <end position="128"/>
    </location>
</feature>
<dbReference type="Pfam" id="PF13515">
    <property type="entry name" value="FUSC_2"/>
    <property type="match status" value="1"/>
</dbReference>
<organism evidence="7 8">
    <name type="scientific">Isoptericola sediminis</name>
    <dbReference type="NCBI Taxonomy" id="2733572"/>
    <lineage>
        <taxon>Bacteria</taxon>
        <taxon>Bacillati</taxon>
        <taxon>Actinomycetota</taxon>
        <taxon>Actinomycetes</taxon>
        <taxon>Micrococcales</taxon>
        <taxon>Promicromonosporaceae</taxon>
        <taxon>Isoptericola</taxon>
    </lineage>
</organism>
<dbReference type="Proteomes" id="UP000557204">
    <property type="component" value="Unassembled WGS sequence"/>
</dbReference>
<sequence length="378" mass="39670">MRTGPDPRRARDAANTAVRSLVRRIRLRQGWARVRSSFWPIVQASLAAGAAYGIAHTLLGHAQPFFAAVAAWVCLGFSFDRELRRVAEVAAGVAVGVGMGELVVEVIGSGWWQLTVVLLVSALLARFLDRGPLLVTQAGVQAIVVVGLPFAMVVDGAFGRWTDAAIGGLVALVVTVLTPGDPRRRLRAQAAGGTSELAETLESVARGLRNHDADELAAALVRGRASEPVLADWRDAARKSADIAQVSVNRGHWAEFSRLAEQAVLLDRAMRSVRVLARRAPTVVAPDGTWPDVAAAADLVDRFAGGVRLLSTALEDGASLEGARALLLEVAAEADPREVGGDDLGVASLVVLLRAPVVDTLEAAGLGAGDARAALPEL</sequence>
<feature type="transmembrane region" description="Helical" evidence="5">
    <location>
        <begin position="140"/>
        <end position="158"/>
    </location>
</feature>
<keyword evidence="3 5" id="KW-1133">Transmembrane helix</keyword>
<evidence type="ECO:0000256" key="5">
    <source>
        <dbReference type="SAM" id="Phobius"/>
    </source>
</evidence>
<dbReference type="GO" id="GO:0016020">
    <property type="term" value="C:membrane"/>
    <property type="evidence" value="ECO:0007669"/>
    <property type="project" value="UniProtKB-SubCell"/>
</dbReference>
<evidence type="ECO:0000256" key="1">
    <source>
        <dbReference type="ARBA" id="ARBA00004141"/>
    </source>
</evidence>
<feature type="transmembrane region" description="Helical" evidence="5">
    <location>
        <begin position="36"/>
        <end position="55"/>
    </location>
</feature>
<proteinExistence type="predicted"/>
<dbReference type="RefSeq" id="WP_171245616.1">
    <property type="nucleotide sequence ID" value="NZ_JABFAJ010000003.1"/>
</dbReference>
<evidence type="ECO:0000259" key="6">
    <source>
        <dbReference type="Pfam" id="PF13515"/>
    </source>
</evidence>
<comment type="caution">
    <text evidence="7">The sequence shown here is derived from an EMBL/GenBank/DDBJ whole genome shotgun (WGS) entry which is preliminary data.</text>
</comment>
<keyword evidence="8" id="KW-1185">Reference proteome</keyword>
<reference evidence="7 8" key="1">
    <citation type="submission" date="2020-05" db="EMBL/GenBank/DDBJ databases">
        <title>Genome sequence of Isoptericola sp. JC619 isolated from Chilika lagoon, India.</title>
        <authorList>
            <person name="Kumar D."/>
            <person name="Appam K."/>
            <person name="Gandham S."/>
            <person name="Uppada J."/>
            <person name="Sasikala C."/>
            <person name="Venkata Ramana C."/>
        </authorList>
    </citation>
    <scope>NUCLEOTIDE SEQUENCE [LARGE SCALE GENOMIC DNA]</scope>
    <source>
        <strain evidence="7 8">JC619</strain>
    </source>
</reference>
<keyword evidence="2 5" id="KW-0812">Transmembrane</keyword>
<evidence type="ECO:0000256" key="2">
    <source>
        <dbReference type="ARBA" id="ARBA00022692"/>
    </source>
</evidence>
<feature type="domain" description="Integral membrane bound transporter" evidence="6">
    <location>
        <begin position="51"/>
        <end position="174"/>
    </location>
</feature>
<evidence type="ECO:0000256" key="3">
    <source>
        <dbReference type="ARBA" id="ARBA00022989"/>
    </source>
</evidence>
<dbReference type="InterPro" id="IPR049453">
    <property type="entry name" value="Memb_transporter_dom"/>
</dbReference>
<dbReference type="AlphaFoldDB" id="A0A849K1H7"/>
<gene>
    <name evidence="7" type="ORF">HLI28_00870</name>
</gene>
<protein>
    <recommendedName>
        <fullName evidence="6">Integral membrane bound transporter domain-containing protein</fullName>
    </recommendedName>
</protein>
<name>A0A849K1H7_9MICO</name>
<evidence type="ECO:0000256" key="4">
    <source>
        <dbReference type="ARBA" id="ARBA00023136"/>
    </source>
</evidence>